<feature type="repeat" description="HEAT" evidence="3">
    <location>
        <begin position="324"/>
        <end position="362"/>
    </location>
</feature>
<feature type="repeat" description="HEAT" evidence="3">
    <location>
        <begin position="402"/>
        <end position="440"/>
    </location>
</feature>
<proteinExistence type="inferred from homology"/>
<organism evidence="6 7">
    <name type="scientific">Coniosporium apollinis</name>
    <dbReference type="NCBI Taxonomy" id="61459"/>
    <lineage>
        <taxon>Eukaryota</taxon>
        <taxon>Fungi</taxon>
        <taxon>Dikarya</taxon>
        <taxon>Ascomycota</taxon>
        <taxon>Pezizomycotina</taxon>
        <taxon>Dothideomycetes</taxon>
        <taxon>Dothideomycetes incertae sedis</taxon>
        <taxon>Coniosporium</taxon>
    </lineage>
</organism>
<dbReference type="InterPro" id="IPR016024">
    <property type="entry name" value="ARM-type_fold"/>
</dbReference>
<feature type="domain" description="Phosphatase 2A Regulatory Subunit A helical" evidence="5">
    <location>
        <begin position="367"/>
        <end position="533"/>
    </location>
</feature>
<feature type="repeat" description="HEAT" evidence="3">
    <location>
        <begin position="89"/>
        <end position="127"/>
    </location>
</feature>
<feature type="repeat" description="HEAT" evidence="3">
    <location>
        <begin position="246"/>
        <end position="284"/>
    </location>
</feature>
<feature type="domain" description="Phosphatase PP2A regulatory subunit A/Splicing factor 3B subunit 1-like HEAT repeat" evidence="4">
    <location>
        <begin position="278"/>
        <end position="355"/>
    </location>
</feature>
<dbReference type="PANTHER" id="PTHR10648:SF4">
    <property type="entry name" value="PROTEIN PHOSPHATASE 2 (FORMERLY 2A), REGULATORY SUBUNIT A, BETA ISOFORM-RELATED"/>
    <property type="match status" value="1"/>
</dbReference>
<dbReference type="EMBL" id="JAPDRL010000076">
    <property type="protein sequence ID" value="KAJ9659354.1"/>
    <property type="molecule type" value="Genomic_DNA"/>
</dbReference>
<dbReference type="InterPro" id="IPR021133">
    <property type="entry name" value="HEAT_type_2"/>
</dbReference>
<keyword evidence="1" id="KW-0677">Repeat</keyword>
<feature type="repeat" description="HEAT" evidence="3">
    <location>
        <begin position="285"/>
        <end position="323"/>
    </location>
</feature>
<name>A0ABQ9NJN1_9PEZI</name>
<dbReference type="Pfam" id="PF22646">
    <property type="entry name" value="PPP2R1A-like_HEAT"/>
    <property type="match status" value="1"/>
</dbReference>
<feature type="repeat" description="HEAT" evidence="3">
    <location>
        <begin position="519"/>
        <end position="551"/>
    </location>
</feature>
<feature type="repeat" description="HEAT" evidence="3">
    <location>
        <begin position="363"/>
        <end position="401"/>
    </location>
</feature>
<sequence length="617" mass="69037">MEGQNQNDELYPIAVLMDELKHDELVLRLNAIHRLSTIALALGPERTRDELIPFLDESVEDEDEVLVALSEELGNFVEYVGGPEYGHVLLSPLENLAAIEEPLVREKAVESLNKICEQLTQQQVEEYFIPLVVRLSKADWFTSKISATGLYNVPYTRATPPSQEGLRQQFGHLVHDDTPMVRRQAASNLAKFVKAMPATIVIEEMIPLFQHLAGDDQDSVRLLTVDILIAIAEVVPKEQQSSHGVLLTALRSLFEDKSWRVRYMVADRFEKIAKAVDEEVVNRDLVPAFVKLLKDTEAEVRSAIAGQIPGFCALLDKDTLLHDVMNSIEELVTDSSQHVRAALGMQISGLAPILGKDETIKHLLPMFLTMLKDDFPDVRLNIISKLELVNNVIGIERLSQSLLPAIVQLAEDKQWRVRLAIIEYVPLLASQLGVKFFDEKLSSLCMSWLGDTVFSIREASTQNLKKLTEVFGVQWANDAIVPKVMLMGKHPNYLYRMTTCFAVSTLAPALSLPVIEESILPMMDTLVNDDIPNIRFNVAKSYAVLIDVLRRLPESGTIIALEKAGQLPPAGSPKGRDLIQKHILPNLEKLQQDDDVDVRYFATTAAQSFTEAMHTEP</sequence>
<dbReference type="PANTHER" id="PTHR10648">
    <property type="entry name" value="SERINE/THREONINE-PROTEIN PHOSPHATASE PP2A 65 KDA REGULATORY SUBUNIT"/>
    <property type="match status" value="1"/>
</dbReference>
<evidence type="ECO:0000256" key="2">
    <source>
        <dbReference type="ARBA" id="ARBA00038332"/>
    </source>
</evidence>
<gene>
    <name evidence="6" type="primary">TPD3</name>
    <name evidence="6" type="ORF">H2201_007379</name>
</gene>
<comment type="caution">
    <text evidence="6">The sequence shown here is derived from an EMBL/GenBank/DDBJ whole genome shotgun (WGS) entry which is preliminary data.</text>
</comment>
<accession>A0ABQ9NJN1</accession>
<dbReference type="InterPro" id="IPR011989">
    <property type="entry name" value="ARM-like"/>
</dbReference>
<dbReference type="Pfam" id="PF22956">
    <property type="entry name" value="VPS15-like_hel"/>
    <property type="match status" value="1"/>
</dbReference>
<comment type="similarity">
    <text evidence="2">Belongs to the phosphatase 2A regulatory subunit A family.</text>
</comment>
<reference evidence="6" key="1">
    <citation type="submission" date="2022-10" db="EMBL/GenBank/DDBJ databases">
        <title>Culturing micro-colonial fungi from biological soil crusts in the Mojave desert and describing Neophaeococcomyces mojavensis, and introducing the new genera and species Taxawa tesnikishii.</title>
        <authorList>
            <person name="Kurbessoian T."/>
            <person name="Stajich J.E."/>
        </authorList>
    </citation>
    <scope>NUCLEOTIDE SEQUENCE</scope>
    <source>
        <strain evidence="6">TK_1</strain>
    </source>
</reference>
<dbReference type="InterPro" id="IPR054573">
    <property type="entry name" value="PP2A/SF3B1-like_HEAT"/>
</dbReference>
<evidence type="ECO:0000259" key="5">
    <source>
        <dbReference type="Pfam" id="PF22956"/>
    </source>
</evidence>
<dbReference type="Proteomes" id="UP001172684">
    <property type="component" value="Unassembled WGS sequence"/>
</dbReference>
<evidence type="ECO:0000256" key="3">
    <source>
        <dbReference type="PROSITE-ProRule" id="PRU00103"/>
    </source>
</evidence>
<keyword evidence="7" id="KW-1185">Reference proteome</keyword>
<feature type="repeat" description="HEAT" evidence="3">
    <location>
        <begin position="205"/>
        <end position="243"/>
    </location>
</feature>
<evidence type="ECO:0000259" key="4">
    <source>
        <dbReference type="Pfam" id="PF22646"/>
    </source>
</evidence>
<dbReference type="PROSITE" id="PS50077">
    <property type="entry name" value="HEAT_REPEAT"/>
    <property type="match status" value="9"/>
</dbReference>
<evidence type="ECO:0000256" key="1">
    <source>
        <dbReference type="ARBA" id="ARBA00022737"/>
    </source>
</evidence>
<protein>
    <submittedName>
        <fullName evidence="6">Protein phosphatase 2A structural subunit</fullName>
    </submittedName>
</protein>
<evidence type="ECO:0000313" key="6">
    <source>
        <dbReference type="EMBL" id="KAJ9659354.1"/>
    </source>
</evidence>
<dbReference type="InterPro" id="IPR051023">
    <property type="entry name" value="PP2A_Regulatory_Subunit_A"/>
</dbReference>
<dbReference type="InterPro" id="IPR055231">
    <property type="entry name" value="2AA_helical"/>
</dbReference>
<dbReference type="SUPFAM" id="SSF48371">
    <property type="entry name" value="ARM repeat"/>
    <property type="match status" value="1"/>
</dbReference>
<dbReference type="Gene3D" id="1.25.10.10">
    <property type="entry name" value="Leucine-rich Repeat Variant"/>
    <property type="match status" value="1"/>
</dbReference>
<feature type="repeat" description="HEAT" evidence="3">
    <location>
        <begin position="583"/>
        <end position="617"/>
    </location>
</feature>
<evidence type="ECO:0000313" key="7">
    <source>
        <dbReference type="Proteomes" id="UP001172684"/>
    </source>
</evidence>